<comment type="caution">
    <text evidence="2">The sequence shown here is derived from an EMBL/GenBank/DDBJ whole genome shotgun (WGS) entry which is preliminary data.</text>
</comment>
<dbReference type="Pfam" id="PF00106">
    <property type="entry name" value="adh_short"/>
    <property type="match status" value="1"/>
</dbReference>
<dbReference type="GO" id="GO:0016616">
    <property type="term" value="F:oxidoreductase activity, acting on the CH-OH group of donors, NAD or NADP as acceptor"/>
    <property type="evidence" value="ECO:0007669"/>
    <property type="project" value="TreeGrafter"/>
</dbReference>
<accession>A0A5M3MQZ3</accession>
<evidence type="ECO:0000256" key="1">
    <source>
        <dbReference type="ARBA" id="ARBA00022857"/>
    </source>
</evidence>
<dbReference type="PROSITE" id="PS00061">
    <property type="entry name" value="ADH_SHORT"/>
    <property type="match status" value="1"/>
</dbReference>
<sequence length="232" mass="25270">MPTWFITGASRGIGLELTRQLLQLPDNTVFATCRDPARATDLRALAESYQGAIHIIQLDVAEEESIAKGAGEVIQLLDGRGLDYLFNNAAINHRDSAFAFSSNDLRDTFTSNVIGPALVSQYLLQAIERSERKVIVNMTSTLSSFAKDCGAKSASYSISKTAVNMLTYKQAKERPDLIPIVLDPGWVKTEMGGQGALIEAEKSVRGILKVVTGLTTQSAGKFLNYQGKEIPW</sequence>
<dbReference type="InterPro" id="IPR020904">
    <property type="entry name" value="Sc_DH/Rdtase_CS"/>
</dbReference>
<dbReference type="RefSeq" id="XP_007768887.1">
    <property type="nucleotide sequence ID" value="XM_007770697.1"/>
</dbReference>
<dbReference type="InterPro" id="IPR002347">
    <property type="entry name" value="SDR_fam"/>
</dbReference>
<dbReference type="PRINTS" id="PR00081">
    <property type="entry name" value="GDHRDH"/>
</dbReference>
<dbReference type="KEGG" id="cput:CONPUDRAFT_165684"/>
<protein>
    <submittedName>
        <fullName evidence="2">NAD(P)-binding protein</fullName>
    </submittedName>
</protein>
<proteinExistence type="predicted"/>
<keyword evidence="1" id="KW-0521">NADP</keyword>
<reference evidence="3" key="1">
    <citation type="journal article" date="2012" name="Science">
        <title>The Paleozoic origin of enzymatic lignin decomposition reconstructed from 31 fungal genomes.</title>
        <authorList>
            <person name="Floudas D."/>
            <person name="Binder M."/>
            <person name="Riley R."/>
            <person name="Barry K."/>
            <person name="Blanchette R.A."/>
            <person name="Henrissat B."/>
            <person name="Martinez A.T."/>
            <person name="Otillar R."/>
            <person name="Spatafora J.W."/>
            <person name="Yadav J.S."/>
            <person name="Aerts A."/>
            <person name="Benoit I."/>
            <person name="Boyd A."/>
            <person name="Carlson A."/>
            <person name="Copeland A."/>
            <person name="Coutinho P.M."/>
            <person name="de Vries R.P."/>
            <person name="Ferreira P."/>
            <person name="Findley K."/>
            <person name="Foster B."/>
            <person name="Gaskell J."/>
            <person name="Glotzer D."/>
            <person name="Gorecki P."/>
            <person name="Heitman J."/>
            <person name="Hesse C."/>
            <person name="Hori C."/>
            <person name="Igarashi K."/>
            <person name="Jurgens J.A."/>
            <person name="Kallen N."/>
            <person name="Kersten P."/>
            <person name="Kohler A."/>
            <person name="Kuees U."/>
            <person name="Kumar T.K.A."/>
            <person name="Kuo A."/>
            <person name="LaButti K."/>
            <person name="Larrondo L.F."/>
            <person name="Lindquist E."/>
            <person name="Ling A."/>
            <person name="Lombard V."/>
            <person name="Lucas S."/>
            <person name="Lundell T."/>
            <person name="Martin R."/>
            <person name="McLaughlin D.J."/>
            <person name="Morgenstern I."/>
            <person name="Morin E."/>
            <person name="Murat C."/>
            <person name="Nagy L.G."/>
            <person name="Nolan M."/>
            <person name="Ohm R.A."/>
            <person name="Patyshakuliyeva A."/>
            <person name="Rokas A."/>
            <person name="Ruiz-Duenas F.J."/>
            <person name="Sabat G."/>
            <person name="Salamov A."/>
            <person name="Samejima M."/>
            <person name="Schmutz J."/>
            <person name="Slot J.C."/>
            <person name="St John F."/>
            <person name="Stenlid J."/>
            <person name="Sun H."/>
            <person name="Sun S."/>
            <person name="Syed K."/>
            <person name="Tsang A."/>
            <person name="Wiebenga A."/>
            <person name="Young D."/>
            <person name="Pisabarro A."/>
            <person name="Eastwood D.C."/>
            <person name="Martin F."/>
            <person name="Cullen D."/>
            <person name="Grigoriev I.V."/>
            <person name="Hibbett D.S."/>
        </authorList>
    </citation>
    <scope>NUCLEOTIDE SEQUENCE [LARGE SCALE GENOMIC DNA]</scope>
    <source>
        <strain evidence="3">RWD-64-598 SS2</strain>
    </source>
</reference>
<dbReference type="GeneID" id="19205364"/>
<dbReference type="EMBL" id="JH711578">
    <property type="protein sequence ID" value="EIW81579.1"/>
    <property type="molecule type" value="Genomic_DNA"/>
</dbReference>
<dbReference type="PANTHER" id="PTHR45458">
    <property type="entry name" value="SHORT-CHAIN DEHYDROGENASE/REDUCTASE SDR"/>
    <property type="match status" value="1"/>
</dbReference>
<dbReference type="CDD" id="cd05325">
    <property type="entry name" value="carb_red_sniffer_like_SDR_c"/>
    <property type="match status" value="1"/>
</dbReference>
<dbReference type="PANTHER" id="PTHR45458:SF1">
    <property type="entry name" value="SHORT CHAIN DEHYDROGENASE"/>
    <property type="match status" value="1"/>
</dbReference>
<dbReference type="Gene3D" id="3.40.50.720">
    <property type="entry name" value="NAD(P)-binding Rossmann-like Domain"/>
    <property type="match status" value="1"/>
</dbReference>
<dbReference type="Proteomes" id="UP000053558">
    <property type="component" value="Unassembled WGS sequence"/>
</dbReference>
<gene>
    <name evidence="2" type="ORF">CONPUDRAFT_165684</name>
</gene>
<dbReference type="OMA" id="GIGLEYC"/>
<keyword evidence="3" id="KW-1185">Reference proteome</keyword>
<dbReference type="InterPro" id="IPR052184">
    <property type="entry name" value="SDR_enzymes"/>
</dbReference>
<dbReference type="SUPFAM" id="SSF51735">
    <property type="entry name" value="NAD(P)-binding Rossmann-fold domains"/>
    <property type="match status" value="1"/>
</dbReference>
<name>A0A5M3MQZ3_CONPW</name>
<dbReference type="OrthoDB" id="9876299at2759"/>
<evidence type="ECO:0000313" key="3">
    <source>
        <dbReference type="Proteomes" id="UP000053558"/>
    </source>
</evidence>
<dbReference type="AlphaFoldDB" id="A0A5M3MQZ3"/>
<organism evidence="2 3">
    <name type="scientific">Coniophora puteana (strain RWD-64-598)</name>
    <name type="common">Brown rot fungus</name>
    <dbReference type="NCBI Taxonomy" id="741705"/>
    <lineage>
        <taxon>Eukaryota</taxon>
        <taxon>Fungi</taxon>
        <taxon>Dikarya</taxon>
        <taxon>Basidiomycota</taxon>
        <taxon>Agaricomycotina</taxon>
        <taxon>Agaricomycetes</taxon>
        <taxon>Agaricomycetidae</taxon>
        <taxon>Boletales</taxon>
        <taxon>Coniophorineae</taxon>
        <taxon>Coniophoraceae</taxon>
        <taxon>Coniophora</taxon>
    </lineage>
</organism>
<evidence type="ECO:0000313" key="2">
    <source>
        <dbReference type="EMBL" id="EIW81579.1"/>
    </source>
</evidence>
<dbReference type="InterPro" id="IPR036291">
    <property type="entry name" value="NAD(P)-bd_dom_sf"/>
</dbReference>